<gene>
    <name evidence="2" type="ORF">LTR97_009839</name>
</gene>
<accession>A0AAN8A163</accession>
<reference evidence="2" key="1">
    <citation type="submission" date="2023-08" db="EMBL/GenBank/DDBJ databases">
        <title>Black Yeasts Isolated from many extreme environments.</title>
        <authorList>
            <person name="Coleine C."/>
            <person name="Stajich J.E."/>
            <person name="Selbmann L."/>
        </authorList>
    </citation>
    <scope>NUCLEOTIDE SEQUENCE</scope>
    <source>
        <strain evidence="2">CCFEE 5810</strain>
    </source>
</reference>
<proteinExistence type="predicted"/>
<evidence type="ECO:0000313" key="3">
    <source>
        <dbReference type="Proteomes" id="UP001310594"/>
    </source>
</evidence>
<feature type="compositionally biased region" description="Low complexity" evidence="1">
    <location>
        <begin position="177"/>
        <end position="194"/>
    </location>
</feature>
<dbReference type="EMBL" id="JAVRQU010000016">
    <property type="protein sequence ID" value="KAK5694217.1"/>
    <property type="molecule type" value="Genomic_DNA"/>
</dbReference>
<feature type="compositionally biased region" description="Acidic residues" evidence="1">
    <location>
        <begin position="399"/>
        <end position="409"/>
    </location>
</feature>
<dbReference type="AlphaFoldDB" id="A0AAN8A163"/>
<feature type="region of interest" description="Disordered" evidence="1">
    <location>
        <begin position="20"/>
        <end position="101"/>
    </location>
</feature>
<dbReference type="Proteomes" id="UP001310594">
    <property type="component" value="Unassembled WGS sequence"/>
</dbReference>
<feature type="compositionally biased region" description="Low complexity" evidence="1">
    <location>
        <begin position="459"/>
        <end position="481"/>
    </location>
</feature>
<feature type="region of interest" description="Disordered" evidence="1">
    <location>
        <begin position="459"/>
        <end position="507"/>
    </location>
</feature>
<name>A0AAN8A163_9PEZI</name>
<evidence type="ECO:0000256" key="1">
    <source>
        <dbReference type="SAM" id="MobiDB-lite"/>
    </source>
</evidence>
<feature type="region of interest" description="Disordered" evidence="1">
    <location>
        <begin position="117"/>
        <end position="299"/>
    </location>
</feature>
<feature type="compositionally biased region" description="Polar residues" evidence="1">
    <location>
        <begin position="420"/>
        <end position="438"/>
    </location>
</feature>
<feature type="compositionally biased region" description="Polar residues" evidence="1">
    <location>
        <begin position="141"/>
        <end position="152"/>
    </location>
</feature>
<evidence type="ECO:0000313" key="2">
    <source>
        <dbReference type="EMBL" id="KAK5694217.1"/>
    </source>
</evidence>
<sequence>MPAANPASIDVNAIPRRVPKLAVRSRASQDDERATTSTNDAVRPPSSTRSSERSVALSLARTISERSQGSIDRSKSAGHEPTELKTQGNNEKAKKKKGSGVLGFLSLKEPSASALEEFAKAQRKASAGKGSRPGSVALAGVSSQKLPNTVPATNAKWDGLPDSAKRVSMQSKHSHRLSSLSGSTGQTSRTRWSSFSDGNGDQSPARRYGSVSSKPPRPDTAPSPSSKRSSVQSHVSTGCRRLPNPPVPTAVHPAFRNTAVTPWDEPPEQSEQPPERSPETFLHPPSPPLNPDDPSALLPTPELELPEILVLGGHVTSPEPSPRTPPTEYQRYLGSRANESRNAQVAYHEQYGTFWHSDTDNDSDVAMSCSAQEVGAKVGRSTVRTGYMPSKQGLSVEPVIDEDEEEDDVLQPTSRDENGRTSPSIFESSSMNRRQLSPASHAMTPRTLTQALTPTASTLATPAVSQQSQSRTTARTSRAASPGSSLRSGNYHMSSSPARTNSDTPSVVPSVMSAQWKLSPKERLGLGGKISRRTQPDVLPWEDEAPSIAPKRLSGAQAALDGSVKLKRLSMRLGRKL</sequence>
<organism evidence="2 3">
    <name type="scientific">Elasticomyces elasticus</name>
    <dbReference type="NCBI Taxonomy" id="574655"/>
    <lineage>
        <taxon>Eukaryota</taxon>
        <taxon>Fungi</taxon>
        <taxon>Dikarya</taxon>
        <taxon>Ascomycota</taxon>
        <taxon>Pezizomycotina</taxon>
        <taxon>Dothideomycetes</taxon>
        <taxon>Dothideomycetidae</taxon>
        <taxon>Mycosphaerellales</taxon>
        <taxon>Teratosphaeriaceae</taxon>
        <taxon>Elasticomyces</taxon>
    </lineage>
</organism>
<comment type="caution">
    <text evidence="2">The sequence shown here is derived from an EMBL/GenBank/DDBJ whole genome shotgun (WGS) entry which is preliminary data.</text>
</comment>
<feature type="compositionally biased region" description="Low complexity" evidence="1">
    <location>
        <begin position="222"/>
        <end position="236"/>
    </location>
</feature>
<feature type="region of interest" description="Disordered" evidence="1">
    <location>
        <begin position="385"/>
        <end position="442"/>
    </location>
</feature>
<feature type="compositionally biased region" description="Basic and acidic residues" evidence="1">
    <location>
        <begin position="72"/>
        <end position="83"/>
    </location>
</feature>
<protein>
    <submittedName>
        <fullName evidence="2">Uncharacterized protein</fullName>
    </submittedName>
</protein>
<feature type="compositionally biased region" description="Polar residues" evidence="1">
    <location>
        <begin position="482"/>
        <end position="507"/>
    </location>
</feature>